<dbReference type="EMBL" id="CALNXK010000239">
    <property type="protein sequence ID" value="CAH3178381.1"/>
    <property type="molecule type" value="Genomic_DNA"/>
</dbReference>
<comment type="caution">
    <text evidence="3">The sequence shown here is derived from an EMBL/GenBank/DDBJ whole genome shotgun (WGS) entry which is preliminary data.</text>
</comment>
<dbReference type="Proteomes" id="UP001159405">
    <property type="component" value="Unassembled WGS sequence"/>
</dbReference>
<dbReference type="PANTHER" id="PTHR10098">
    <property type="entry name" value="RAPSYN-RELATED"/>
    <property type="match status" value="1"/>
</dbReference>
<evidence type="ECO:0000256" key="1">
    <source>
        <dbReference type="PROSITE-ProRule" id="PRU00339"/>
    </source>
</evidence>
<dbReference type="Pfam" id="PF13432">
    <property type="entry name" value="TPR_16"/>
    <property type="match status" value="1"/>
</dbReference>
<evidence type="ECO:0000259" key="2">
    <source>
        <dbReference type="Pfam" id="PF12770"/>
    </source>
</evidence>
<gene>
    <name evidence="3" type="ORF">PLOB_00020773</name>
</gene>
<evidence type="ECO:0000313" key="4">
    <source>
        <dbReference type="Proteomes" id="UP001159405"/>
    </source>
</evidence>
<dbReference type="SUPFAM" id="SSF48452">
    <property type="entry name" value="TPR-like"/>
    <property type="match status" value="5"/>
</dbReference>
<feature type="repeat" description="TPR" evidence="1">
    <location>
        <begin position="810"/>
        <end position="843"/>
    </location>
</feature>
<dbReference type="InterPro" id="IPR019734">
    <property type="entry name" value="TPR_rpt"/>
</dbReference>
<dbReference type="InterPro" id="IPR011990">
    <property type="entry name" value="TPR-like_helical_dom_sf"/>
</dbReference>
<reference evidence="3 4" key="1">
    <citation type="submission" date="2022-05" db="EMBL/GenBank/DDBJ databases">
        <authorList>
            <consortium name="Genoscope - CEA"/>
            <person name="William W."/>
        </authorList>
    </citation>
    <scope>NUCLEOTIDE SEQUENCE [LARGE SCALE GENOMIC DNA]</scope>
</reference>
<feature type="repeat" description="TPR" evidence="1">
    <location>
        <begin position="370"/>
        <end position="403"/>
    </location>
</feature>
<feature type="repeat" description="TPR" evidence="1">
    <location>
        <begin position="74"/>
        <end position="107"/>
    </location>
</feature>
<sequence>MLNAFMERQSLEAGDVTPAADAERLQFDAETLRAIAEVNKNEGNDEYSKKNFNGAISYYTEGIKVNCKDKELNAKLYSNRAAAHFNLGNYTEALNDAKTATEVQPSFVKAFVRGASACVRLKMFGEAITWCDKGLAIDQNNQKLLELRGNSVTEQKKLEENHGEEVSMIKKDLKGRFHRSAHAAGRYCIVYASNMIIHASHGASHASHACEPFLSNSVFLKLVGEVVDYSTSKHPWSFTCDLPSRHLVNGEKIKNKRSFFAHHAVGKGVRDKPKKHLKAGACLFQVVGKGSALHDLPYFDFSVNNFKKLLTMSFTCGKIDNSVHRSEERKAYGNLHNAHDTLDDFKKNTLDNFEHYLKICKKRGDKSGEGKAYASLGNAYQNMGDFKTAIDYHERNLKIAKELGDRSGEGKAYGNLGINLGSLGDLKTAIDYHERYLKISKELGDRSGEGKAYGFLGKSHQRLRDFKTAKDYYERKLKTAKELDCRLQEGFAYCYLGDTNCYLGDLKTAIDFNERGLKIMKELGHRLGERIAYANLSHANRSLGNFKTAHYYNECHLKIAKDMGDRAEEGKAYGNLGITHHNLGNFKTAIEYHERALRIAKELGDRSGEGFEYCRLGIVHQCMGNFKISIDYLERGLRVAKELGNRFVEGEAYGNLGLTHHSLGNFKTAVEYHERALGIAKELGDRSGERDEYCRLGIVHHSMGNFKISIEYTERGLKVAKELGNRSVEGKAHGNLGNAHRSLGNFEKARDYHKLDLKIAKKLKDRSGQGMAYGNLGGVHEKLRDFERAIECHECHLKIAKELGDRSGEGKAYGSLGTAYHGLGDFEKAIDYLERDLKIAIELGDRSEEGLAYGNLGCINNSRGDFETAISYFERHLEITKDLDDRSGEAVACSNLGRGFECLGQVSVAIGYFQRSITLLNNIRDRLHFNDDWKVSLRDQYQTTYAALWRLLLGEGKITEALISAEHGRAQGLKDLMALNYGLEVNDAESDEGDMRTFNELSSHFPTNTIFMALGENELIFWVCQEGTALELRINPIDSKGKISSFFESLVELVCQEIGARENVECEDRSLELLNGKRHERPAVKRSTSDGSQFQNLNNSLNTLSDVIIDPIQDLFWGSEILFVPEGPLCLAPFAALKSPNSKYLCESFRIRIAPSLTSLKIIANCPVDYHVMSGALLVGDPWVQDVTKLPRLPHAREEVEMIGRILDCTPLIGRQATKDEVLRRLGSVALVHIAAHGSMKAGEIALAPNSEMDFLLTMRDVLGVQMRARLVVLSCCHSAQGEIKAEGVVGIARAFLGAGARSVLVSLWAVDDKATLEFMKNFYQHLVKGKSAGEALNQAMSCMRESEEFGAVKYWAPFVLIGDDVTLEFALCE</sequence>
<keyword evidence="1" id="KW-0802">TPR repeat</keyword>
<dbReference type="InterPro" id="IPR024983">
    <property type="entry name" value="CHAT_dom"/>
</dbReference>
<feature type="repeat" description="TPR" evidence="1">
    <location>
        <begin position="650"/>
        <end position="683"/>
    </location>
</feature>
<dbReference type="PANTHER" id="PTHR10098:SF108">
    <property type="entry name" value="TETRATRICOPEPTIDE REPEAT PROTEIN 28"/>
    <property type="match status" value="1"/>
</dbReference>
<accession>A0ABN8RGL8</accession>
<dbReference type="Gene3D" id="1.25.40.10">
    <property type="entry name" value="Tetratricopeptide repeat domain"/>
    <property type="match status" value="5"/>
</dbReference>
<feature type="repeat" description="TPR" evidence="1">
    <location>
        <begin position="570"/>
        <end position="603"/>
    </location>
</feature>
<proteinExistence type="predicted"/>
<evidence type="ECO:0000313" key="3">
    <source>
        <dbReference type="EMBL" id="CAH3178381.1"/>
    </source>
</evidence>
<name>A0ABN8RGL8_9CNID</name>
<feature type="domain" description="CHAT" evidence="2">
    <location>
        <begin position="1100"/>
        <end position="1364"/>
    </location>
</feature>
<dbReference type="Pfam" id="PF13424">
    <property type="entry name" value="TPR_12"/>
    <property type="match status" value="5"/>
</dbReference>
<dbReference type="PROSITE" id="PS50005">
    <property type="entry name" value="TPR"/>
    <property type="match status" value="6"/>
</dbReference>
<dbReference type="SMART" id="SM00028">
    <property type="entry name" value="TPR"/>
    <property type="match status" value="16"/>
</dbReference>
<dbReference type="Pfam" id="PF13176">
    <property type="entry name" value="TPR_7"/>
    <property type="match status" value="1"/>
</dbReference>
<keyword evidence="4" id="KW-1185">Reference proteome</keyword>
<organism evidence="3 4">
    <name type="scientific">Porites lobata</name>
    <dbReference type="NCBI Taxonomy" id="104759"/>
    <lineage>
        <taxon>Eukaryota</taxon>
        <taxon>Metazoa</taxon>
        <taxon>Cnidaria</taxon>
        <taxon>Anthozoa</taxon>
        <taxon>Hexacorallia</taxon>
        <taxon>Scleractinia</taxon>
        <taxon>Fungiina</taxon>
        <taxon>Poritidae</taxon>
        <taxon>Porites</taxon>
    </lineage>
</organism>
<dbReference type="Pfam" id="PF12770">
    <property type="entry name" value="CHAT"/>
    <property type="match status" value="1"/>
</dbReference>
<feature type="repeat" description="TPR" evidence="1">
    <location>
        <begin position="850"/>
        <end position="883"/>
    </location>
</feature>
<protein>
    <recommendedName>
        <fullName evidence="2">CHAT domain-containing protein</fullName>
    </recommendedName>
</protein>